<dbReference type="Pfam" id="PF13585">
    <property type="entry name" value="CHU_C"/>
    <property type="match status" value="1"/>
</dbReference>
<proteinExistence type="predicted"/>
<keyword evidence="4" id="KW-1185">Reference proteome</keyword>
<dbReference type="Pfam" id="PF13573">
    <property type="entry name" value="SprB"/>
    <property type="match status" value="5"/>
</dbReference>
<dbReference type="GO" id="GO:0005975">
    <property type="term" value="P:carbohydrate metabolic process"/>
    <property type="evidence" value="ECO:0007669"/>
    <property type="project" value="UniProtKB-ARBA"/>
</dbReference>
<evidence type="ECO:0000256" key="1">
    <source>
        <dbReference type="SAM" id="SignalP"/>
    </source>
</evidence>
<evidence type="ECO:0000259" key="2">
    <source>
        <dbReference type="PROSITE" id="PS50093"/>
    </source>
</evidence>
<dbReference type="PROSITE" id="PS50093">
    <property type="entry name" value="PKD"/>
    <property type="match status" value="1"/>
</dbReference>
<accession>A0A1M7ZHZ2</accession>
<evidence type="ECO:0000313" key="4">
    <source>
        <dbReference type="Proteomes" id="UP000184609"/>
    </source>
</evidence>
<name>A0A1M7ZHZ2_9BACT</name>
<evidence type="ECO:0000313" key="3">
    <source>
        <dbReference type="EMBL" id="SHO64493.1"/>
    </source>
</evidence>
<dbReference type="InterPro" id="IPR026341">
    <property type="entry name" value="T9SS_type_B"/>
</dbReference>
<dbReference type="EMBL" id="FRXN01000005">
    <property type="protein sequence ID" value="SHO64493.1"/>
    <property type="molecule type" value="Genomic_DNA"/>
</dbReference>
<dbReference type="SUPFAM" id="SSF49299">
    <property type="entry name" value="PKD domain"/>
    <property type="match status" value="1"/>
</dbReference>
<dbReference type="InterPro" id="IPR035986">
    <property type="entry name" value="PKD_dom_sf"/>
</dbReference>
<dbReference type="Gene3D" id="2.60.120.200">
    <property type="match status" value="1"/>
</dbReference>
<feature type="signal peptide" evidence="1">
    <location>
        <begin position="1"/>
        <end position="22"/>
    </location>
</feature>
<organism evidence="3 4">
    <name type="scientific">Algoriphagus zhangzhouensis</name>
    <dbReference type="NCBI Taxonomy" id="1073327"/>
    <lineage>
        <taxon>Bacteria</taxon>
        <taxon>Pseudomonadati</taxon>
        <taxon>Bacteroidota</taxon>
        <taxon>Cytophagia</taxon>
        <taxon>Cytophagales</taxon>
        <taxon>Cyclobacteriaceae</taxon>
        <taxon>Algoriphagus</taxon>
    </lineage>
</organism>
<feature type="chain" id="PRO_5012478251" evidence="1">
    <location>
        <begin position="23"/>
        <end position="2886"/>
    </location>
</feature>
<gene>
    <name evidence="3" type="ORF">SAMN04488108_3487</name>
</gene>
<dbReference type="GO" id="GO:0004553">
    <property type="term" value="F:hydrolase activity, hydrolyzing O-glycosyl compounds"/>
    <property type="evidence" value="ECO:0007669"/>
    <property type="project" value="UniProtKB-ARBA"/>
</dbReference>
<dbReference type="CDD" id="cd00146">
    <property type="entry name" value="PKD"/>
    <property type="match status" value="1"/>
</dbReference>
<protein>
    <submittedName>
        <fullName evidence="3">Gliding motility-associated C-terminal domain-containing protein</fullName>
    </submittedName>
</protein>
<dbReference type="InterPro" id="IPR022409">
    <property type="entry name" value="PKD/Chitinase_dom"/>
</dbReference>
<feature type="domain" description="PKD" evidence="2">
    <location>
        <begin position="2731"/>
        <end position="2793"/>
    </location>
</feature>
<keyword evidence="1" id="KW-0732">Signal</keyword>
<dbReference type="SMART" id="SM00089">
    <property type="entry name" value="PKD"/>
    <property type="match status" value="1"/>
</dbReference>
<dbReference type="Pfam" id="PF18911">
    <property type="entry name" value="PKD_4"/>
    <property type="match status" value="1"/>
</dbReference>
<dbReference type="Proteomes" id="UP000184609">
    <property type="component" value="Unassembled WGS sequence"/>
</dbReference>
<sequence>MKNALLIIFFFAFSLTTSLVKAQVSIPRAGFPYCEPFTGTASDLRPETILGGTPNLASVGGGSLVLTEAQPYQAGYMYIDIPFSIEYGVKVSFEYSSYGATVSGGGADGFSFFMFDAQYGEVSNGSPFQFQTGGFGGSLGYAPIQQNPSAVNPSPPYFPGLTGGFIGIGFDEWGNFVRDSEARGSGLPDNASNAPYYTYPHTISIRGPENPGGAYAPYPFLGNSLASDYVVDVVDEHSFEIDINGNNAVWNCNDSDYRKVLIDLEPVFDGAGNPTGAYKISLQMNVGGTVYTIFDQLDYSFPNVPENIKIGFAASTGQNTNFHEIRNLEVDVSTINEVGKPVVSPADRRTCVGEELTILIDDVELKQGATFIQCVQLYDPALLNSPSPPWENITNNDPNIDCGPAGICNQCSDGNLEYEVPGKGTFYITPLGDLEYDASGNLISGINDIEVTFVPVPGATGEASVIYTVQDNYSLISEPALITVTINPIPEITATEVSNPTCDGQDDGQIRVELDQLLDGATFRWLWDGNPITTEAPIPGIVDGKAELILTNVNLGSYRLEVFNPLNDGEGGSCPNLLDEIVVSQQNGTPVELEPFDTDICEGTPATITPFLDPEFNPDNLPVPFKWYTSADRSGGALPTSGSSTIDGVNIDVQIASDGTLSVEGLIADGLNPKTYTFYVETSFVNNNGSGSGNFCPFVGDVMSEAVITVYPALSISVNETPDWCRDSNGQIEIEALGGNGDKTFVLFDSENNELETKIDPANATFSGLLPGDYFVEIESANPTCLESIPVEIKGAEEELTIAEIARTPTSCDLDNGTFELEVAGGNGTLSVSNLSISGGVDNGVSYNSSTNTYTYSGLEPGVNYTVTVTDEQNCTASLNFTLDEIQTPVFDVQTPSNLCEDQASLEFQVTYDFFEVAATAVPEFNWYETETGGSPLGNGNGLGGMTLQIDNATGELILTDLVDGAYTLWLEMSGPDACNLPRLAVDFEVLPLPDAGEPLVTNVSCNGGTDGEIQAVLQSGNLSDYLYQLERNSTVIVPFADNGGEFLNVEAGDYTIRIQNKVSGCEIVSPEVTVIEPPLLEISNGVTVDPTCLQDNGVINFSVWGGTPDSNSNYEITINGQALSSYDFAVTVGSDGTNEIQVSSLAGGVYDISINDSRSCSVSTSMTIEAQTLPVYEVEDQEICVNEVVTFDPVIVDAGSPDANPVFRWYKDASGIDEVVSGVDSDWGMTFQVDSNTGQLNVTDLQQDGEYTLYLKPDILNACDFTAIPVLLKVNPIPAVDFESDPVSCFGGSDGVIRVTSGSDPSYTYTLNTGESNTTGEFSGLAAGDYEVTISDAIGCSSVSQITVVEPPVLEFSNGVTVDPTCLQDNGVINFSVWGGTPDSNSNYEITINGQALSSYDFAVTVGSDGTNEIQVSSLAGGVYDISINDSRSCSVSTSMTIEAQTLPVYEVEDQEICVNEVATFDPVIVDAGSPDANPVFRWYKDASGIDEVVSGVDSDWGMTFQVDSNTGQLNVTDLQQDGEYTLYLKPDILNACDFTAIPVLLKVKPIPAVDFESDSVSCFGGSDGVIRVTSGSDPSYTYTLNTGESNTTGEFSGLTAGDYEVTISDAIGCSSVSQITVVEPDELQILGVEKLDPTCGDDNGEIKFEISGGTSDYLITINGSSIESYSYQIAGLVYTVQDLSPGTYSVGVVDANGCEVPESELYTLVNNEGIDIQPDQMEDLICESGVAVLDPNITIPAGASPELRWFFDASASQEIFSNSSPASDGNIYQINGTGILSIENLAGGTYTYYLRIAGPGICTKIFEANVLVNEAIAASLEIDPITCFGESDGVITVVDISGGNGEFEYSLDGTNWQASNQFSGLSVGDYQVQIRDSSSSNGCTFTISGNVEGPEGAISSNNPDLIRTSCDLDNGAVRNLEITGGWGDYDFQWRKDNPIDGTLLSQGTISGIEDLATGTYYLIVRDSGGCEEVFVFEIEDASDPVYDVIPPVESCFGEINEIRPVHLAPDPSLPPVAPTEVRWYTGPGQSGLISNGQDSTDPSIIYTIDDSDWLNPALEIENLPVGVHDFYFYVVCTGQEIKIDIEVFDTPEVEVEITPVTCFGDNNGGIHVISGDDPSYTYSLDGGASMSLSELENISFEVGSHELQVWTPAGCPQVIPFEIQGPTAPLELENLEGIDPGCGALNGKIFADIKGGWAPYTVEVFKNGVSFDVLDGVGADLEVDGLSLGDYYLVISDSEGCSITSPTLTLVDGPTQILVDDQIICEGESVIFSPVLDPQVSSPTFIWSFDPQGNNLIQSSTSPASDGIIYEISSNGELKVTGLGASSQPYVYYVIAEGQGVCLGYRAEPEVKVVETPTAVVAVTNEVCFGDGGIIEVQASGGDGTYEYSIDGTNFQSSNIFNVETGVYDVVVTSGAGCAFTVSNVEVLGPSEAISISELEGKNSSCNLDNGSISFTISGGYEVYSVKIYKNGNSVGTQQVGSDGIFMIDELGIGEYSFEITDLGGCIYTFESPMEVVEEPTQILTEDDYICEGEIAVLEPEVNSNSPNVTFSWFFDAAGNQPINSGTSNGISYSIDSDGLLEIEGLSSSNSPHSYYVMANGIGICGLEPFEVKVHVTEIPSLRVSNPSIVCDPTGTVDLTQFIEGFNPGVYDYNVISPNGAAMSMNELDQVAVSGDYIVSSSVKGSNCWNDNQRIRVVIAEELLVADFEYVVDLGGGLIFPNGEIQILEDVQFNDLSLGDVVIWNWDFGDGGQSSEQNPIHQYQRKGSYTVTLTTIDSIGCMSEYQIQVEVFDDYNVIIPNAFTPDNVKNQYFKPKYRGIASMHLYIFNTWGELIFESNSLETLGWDGTLNGTDVPNGNYVYRAKFTSRSGEEFERAGVFILIR</sequence>
<dbReference type="InterPro" id="IPR013320">
    <property type="entry name" value="ConA-like_dom_sf"/>
</dbReference>
<reference evidence="4" key="1">
    <citation type="submission" date="2016-12" db="EMBL/GenBank/DDBJ databases">
        <authorList>
            <person name="Varghese N."/>
            <person name="Submissions S."/>
        </authorList>
    </citation>
    <scope>NUCLEOTIDE SEQUENCE [LARGE SCALE GENOMIC DNA]</scope>
    <source>
        <strain evidence="4">DSM 25035</strain>
    </source>
</reference>
<dbReference type="InterPro" id="IPR000601">
    <property type="entry name" value="PKD_dom"/>
</dbReference>
<dbReference type="RefSeq" id="WP_139243098.1">
    <property type="nucleotide sequence ID" value="NZ_FRXN01000005.1"/>
</dbReference>
<dbReference type="SUPFAM" id="SSF49899">
    <property type="entry name" value="Concanavalin A-like lectins/glucanases"/>
    <property type="match status" value="1"/>
</dbReference>
<dbReference type="NCBIfam" id="TIGR04131">
    <property type="entry name" value="Bac_Flav_CTERM"/>
    <property type="match status" value="1"/>
</dbReference>
<dbReference type="Gene3D" id="2.60.40.10">
    <property type="entry name" value="Immunoglobulins"/>
    <property type="match status" value="1"/>
</dbReference>
<dbReference type="STRING" id="1073327.SAMN04488108_3487"/>
<dbReference type="InterPro" id="IPR013783">
    <property type="entry name" value="Ig-like_fold"/>
</dbReference>
<dbReference type="InterPro" id="IPR025667">
    <property type="entry name" value="SprB_repeat"/>
</dbReference>